<dbReference type="GO" id="GO:0005096">
    <property type="term" value="F:GTPase activator activity"/>
    <property type="evidence" value="ECO:0007669"/>
    <property type="project" value="UniProtKB-KW"/>
</dbReference>
<dbReference type="GO" id="GO:0031267">
    <property type="term" value="F:small GTPase binding"/>
    <property type="evidence" value="ECO:0007669"/>
    <property type="project" value="TreeGrafter"/>
</dbReference>
<evidence type="ECO:0000313" key="5">
    <source>
        <dbReference type="EMBL" id="CAB3262249.1"/>
    </source>
</evidence>
<gene>
    <name evidence="5" type="primary">LOC100179002</name>
</gene>
<dbReference type="Gene3D" id="3.80.10.10">
    <property type="entry name" value="Ribonuclease Inhibitor"/>
    <property type="match status" value="1"/>
</dbReference>
<evidence type="ECO:0000256" key="2">
    <source>
        <dbReference type="ARBA" id="ARBA00022614"/>
    </source>
</evidence>
<reference evidence="5" key="1">
    <citation type="submission" date="2020-04" db="EMBL/GenBank/DDBJ databases">
        <authorList>
            <person name="Neveu A P."/>
        </authorList>
    </citation>
    <scope>NUCLEOTIDE SEQUENCE</scope>
    <source>
        <tissue evidence="5">Whole embryo</tissue>
    </source>
</reference>
<keyword evidence="2" id="KW-0433">Leucine-rich repeat</keyword>
<keyword evidence="1" id="KW-0343">GTPase activation</keyword>
<keyword evidence="3" id="KW-0677">Repeat</keyword>
<protein>
    <submittedName>
        <fullName evidence="5">Uncharacterized protein LOC100179002</fullName>
    </submittedName>
</protein>
<dbReference type="PANTHER" id="PTHR24113">
    <property type="entry name" value="RAN GTPASE-ACTIVATING PROTEIN 1"/>
    <property type="match status" value="1"/>
</dbReference>
<name>A0A6F9DH06_9ASCI</name>
<proteinExistence type="evidence at transcript level"/>
<dbReference type="InterPro" id="IPR027038">
    <property type="entry name" value="RanGap"/>
</dbReference>
<dbReference type="Pfam" id="PF13516">
    <property type="entry name" value="LRR_6"/>
    <property type="match status" value="1"/>
</dbReference>
<dbReference type="InterPro" id="IPR032675">
    <property type="entry name" value="LRR_dom_sf"/>
</dbReference>
<feature type="compositionally biased region" description="Polar residues" evidence="4">
    <location>
        <begin position="266"/>
        <end position="275"/>
    </location>
</feature>
<dbReference type="SUPFAM" id="SSF52047">
    <property type="entry name" value="RNI-like"/>
    <property type="match status" value="1"/>
</dbReference>
<feature type="compositionally biased region" description="Basic residues" evidence="4">
    <location>
        <begin position="289"/>
        <end position="302"/>
    </location>
</feature>
<evidence type="ECO:0000256" key="4">
    <source>
        <dbReference type="SAM" id="MobiDB-lite"/>
    </source>
</evidence>
<dbReference type="InterPro" id="IPR001611">
    <property type="entry name" value="Leu-rich_rpt"/>
</dbReference>
<dbReference type="PANTHER" id="PTHR24113:SF12">
    <property type="entry name" value="RAN GTPASE-ACTIVATING PROTEIN 1"/>
    <property type="match status" value="1"/>
</dbReference>
<sequence length="422" mass="47186">MGKKKEKDGPKRKSIKFDVNADIDLTRYLKVYNVQCLNDGSLPCSWLLNAMKNGIEHRKYLRKFIVEPAPSPPEGIPPQPPVLLDTIVNTIRKAHYIHINELVVWDLELQHKTLANISLLIEKGIYPITRLELMDCDILYYSVERLARTFKVSNLTEVNLDYNEFGDEGCSRLCAGCKNNKTIITLSLCYCALTSASGIYLGEIAYNSTIREFYLDGNKIECRGVSDMLRAIAIAAEDEHMKKIEEDRLKALMIAEGALEATDKNVTSQLGTTDASGGETDGAASDTPKKKKKKKKKGKKAKKEPDPPVVGPYIYKLHLAENGIDPYCQGRMEELLTCIGIISRTIMHSSCFCELDLEDNAIGNLAAREIMEALVRRKEGDLPGLKMKTTAEIQKDTFAAIVKLASGLKKKKKKGKKKKKKK</sequence>
<dbReference type="GO" id="GO:0048471">
    <property type="term" value="C:perinuclear region of cytoplasm"/>
    <property type="evidence" value="ECO:0007669"/>
    <property type="project" value="TreeGrafter"/>
</dbReference>
<organism evidence="5">
    <name type="scientific">Phallusia mammillata</name>
    <dbReference type="NCBI Taxonomy" id="59560"/>
    <lineage>
        <taxon>Eukaryota</taxon>
        <taxon>Metazoa</taxon>
        <taxon>Chordata</taxon>
        <taxon>Tunicata</taxon>
        <taxon>Ascidiacea</taxon>
        <taxon>Phlebobranchia</taxon>
        <taxon>Ascidiidae</taxon>
        <taxon>Phallusia</taxon>
    </lineage>
</organism>
<dbReference type="GO" id="GO:0006913">
    <property type="term" value="P:nucleocytoplasmic transport"/>
    <property type="evidence" value="ECO:0007669"/>
    <property type="project" value="TreeGrafter"/>
</dbReference>
<dbReference type="AlphaFoldDB" id="A0A6F9DH06"/>
<dbReference type="SMART" id="SM00368">
    <property type="entry name" value="LRR_RI"/>
    <property type="match status" value="3"/>
</dbReference>
<evidence type="ECO:0000256" key="1">
    <source>
        <dbReference type="ARBA" id="ARBA00022468"/>
    </source>
</evidence>
<dbReference type="GO" id="GO:0005829">
    <property type="term" value="C:cytosol"/>
    <property type="evidence" value="ECO:0007669"/>
    <property type="project" value="TreeGrafter"/>
</dbReference>
<dbReference type="EMBL" id="LR786619">
    <property type="protein sequence ID" value="CAB3262249.1"/>
    <property type="molecule type" value="mRNA"/>
</dbReference>
<accession>A0A6F9DH06</accession>
<evidence type="ECO:0000256" key="3">
    <source>
        <dbReference type="ARBA" id="ARBA00022737"/>
    </source>
</evidence>
<feature type="region of interest" description="Disordered" evidence="4">
    <location>
        <begin position="266"/>
        <end position="307"/>
    </location>
</feature>
<dbReference type="GO" id="GO:0005634">
    <property type="term" value="C:nucleus"/>
    <property type="evidence" value="ECO:0007669"/>
    <property type="project" value="TreeGrafter"/>
</dbReference>